<evidence type="ECO:0000256" key="5">
    <source>
        <dbReference type="ARBA" id="ARBA00022970"/>
    </source>
</evidence>
<keyword evidence="2" id="KW-0813">Transport</keyword>
<keyword evidence="3" id="KW-0547">Nucleotide-binding</keyword>
<dbReference type="EMBL" id="JACHFQ010000005">
    <property type="protein sequence ID" value="MBB5226445.1"/>
    <property type="molecule type" value="Genomic_DNA"/>
</dbReference>
<accession>A0A7W8LMI6</accession>
<dbReference type="Pfam" id="PF12399">
    <property type="entry name" value="BCA_ABC_TP_C"/>
    <property type="match status" value="1"/>
</dbReference>
<dbReference type="Pfam" id="PF00005">
    <property type="entry name" value="ABC_tran"/>
    <property type="match status" value="1"/>
</dbReference>
<keyword evidence="5" id="KW-0029">Amino-acid transport</keyword>
<dbReference type="GO" id="GO:0015807">
    <property type="term" value="P:L-amino acid transport"/>
    <property type="evidence" value="ECO:0007669"/>
    <property type="project" value="TreeGrafter"/>
</dbReference>
<dbReference type="InterPro" id="IPR027417">
    <property type="entry name" value="P-loop_NTPase"/>
</dbReference>
<dbReference type="PANTHER" id="PTHR43820:SF4">
    <property type="entry name" value="HIGH-AFFINITY BRANCHED-CHAIN AMINO ACID TRANSPORT ATP-BINDING PROTEIN LIVF"/>
    <property type="match status" value="1"/>
</dbReference>
<evidence type="ECO:0000313" key="7">
    <source>
        <dbReference type="EMBL" id="MBB5226445.1"/>
    </source>
</evidence>
<dbReference type="SUPFAM" id="SSF52540">
    <property type="entry name" value="P-loop containing nucleoside triphosphate hydrolases"/>
    <property type="match status" value="1"/>
</dbReference>
<proteinExistence type="inferred from homology"/>
<feature type="domain" description="ABC transporter" evidence="6">
    <location>
        <begin position="3"/>
        <end position="246"/>
    </location>
</feature>
<name>A0A7W8LMI6_9SPIR</name>
<dbReference type="Proteomes" id="UP000518887">
    <property type="component" value="Unassembled WGS sequence"/>
</dbReference>
<dbReference type="PANTHER" id="PTHR43820">
    <property type="entry name" value="HIGH-AFFINITY BRANCHED-CHAIN AMINO ACID TRANSPORT ATP-BINDING PROTEIN LIVF"/>
    <property type="match status" value="1"/>
</dbReference>
<evidence type="ECO:0000259" key="6">
    <source>
        <dbReference type="PROSITE" id="PS50893"/>
    </source>
</evidence>
<dbReference type="PROSITE" id="PS50893">
    <property type="entry name" value="ABC_TRANSPORTER_2"/>
    <property type="match status" value="1"/>
</dbReference>
<keyword evidence="4 7" id="KW-0067">ATP-binding</keyword>
<sequence>MLLEVKDLVVGYGNIEALHGINFNVDKGEIVTLIGANGAGKTSTLLTLSRLSKPEAPTVRSGDVLYEGKSILKLEPHTLIQDRMMCLVPEGRHIFGNLTVEENLQMACYARQKEKWNEMNIMQQYDLVYDLFPRLYERRKQRSELLSGGEQQMLAVGRALMTDCPFIMLDEPSMGLAPKLMFEMFRALKRLNVQKKMTLLVVEQNAKVALDFADRGYVLRTGEIIAEGTSDELRANPEVQKAYLGG</sequence>
<evidence type="ECO:0000313" key="8">
    <source>
        <dbReference type="Proteomes" id="UP000518887"/>
    </source>
</evidence>
<dbReference type="GO" id="GO:0016887">
    <property type="term" value="F:ATP hydrolysis activity"/>
    <property type="evidence" value="ECO:0007669"/>
    <property type="project" value="InterPro"/>
</dbReference>
<evidence type="ECO:0000256" key="3">
    <source>
        <dbReference type="ARBA" id="ARBA00022741"/>
    </source>
</evidence>
<reference evidence="7 8" key="1">
    <citation type="submission" date="2020-08" db="EMBL/GenBank/DDBJ databases">
        <title>Genomic Encyclopedia of Type Strains, Phase IV (KMG-IV): sequencing the most valuable type-strain genomes for metagenomic binning, comparative biology and taxonomic classification.</title>
        <authorList>
            <person name="Goeker M."/>
        </authorList>
    </citation>
    <scope>NUCLEOTIDE SEQUENCE [LARGE SCALE GENOMIC DNA]</scope>
    <source>
        <strain evidence="7 8">DSM 103462</strain>
    </source>
</reference>
<evidence type="ECO:0000256" key="1">
    <source>
        <dbReference type="ARBA" id="ARBA00005417"/>
    </source>
</evidence>
<dbReference type="InterPro" id="IPR003439">
    <property type="entry name" value="ABC_transporter-like_ATP-bd"/>
</dbReference>
<evidence type="ECO:0000256" key="4">
    <source>
        <dbReference type="ARBA" id="ARBA00022840"/>
    </source>
</evidence>
<dbReference type="GO" id="GO:0005524">
    <property type="term" value="F:ATP binding"/>
    <property type="evidence" value="ECO:0007669"/>
    <property type="project" value="UniProtKB-KW"/>
</dbReference>
<dbReference type="InterPro" id="IPR052156">
    <property type="entry name" value="BCAA_Transport_ATP-bd_LivF"/>
</dbReference>
<dbReference type="CDD" id="cd03224">
    <property type="entry name" value="ABC_TM1139_LivF_branched"/>
    <property type="match status" value="1"/>
</dbReference>
<evidence type="ECO:0000256" key="2">
    <source>
        <dbReference type="ARBA" id="ARBA00022448"/>
    </source>
</evidence>
<organism evidence="7 8">
    <name type="scientific">Treponema ruminis</name>
    <dbReference type="NCBI Taxonomy" id="744515"/>
    <lineage>
        <taxon>Bacteria</taxon>
        <taxon>Pseudomonadati</taxon>
        <taxon>Spirochaetota</taxon>
        <taxon>Spirochaetia</taxon>
        <taxon>Spirochaetales</taxon>
        <taxon>Treponemataceae</taxon>
        <taxon>Treponema</taxon>
    </lineage>
</organism>
<keyword evidence="8" id="KW-1185">Reference proteome</keyword>
<comment type="caution">
    <text evidence="7">The sequence shown here is derived from an EMBL/GenBank/DDBJ whole genome shotgun (WGS) entry which is preliminary data.</text>
</comment>
<dbReference type="GO" id="GO:0015658">
    <property type="term" value="F:branched-chain amino acid transmembrane transporter activity"/>
    <property type="evidence" value="ECO:0007669"/>
    <property type="project" value="TreeGrafter"/>
</dbReference>
<dbReference type="InterPro" id="IPR032823">
    <property type="entry name" value="BCA_ABC_TP_C"/>
</dbReference>
<dbReference type="Gene3D" id="3.40.50.300">
    <property type="entry name" value="P-loop containing nucleotide triphosphate hydrolases"/>
    <property type="match status" value="1"/>
</dbReference>
<comment type="similarity">
    <text evidence="1">Belongs to the ABC transporter superfamily.</text>
</comment>
<dbReference type="AlphaFoldDB" id="A0A7W8LMI6"/>
<dbReference type="InterPro" id="IPR017871">
    <property type="entry name" value="ABC_transporter-like_CS"/>
</dbReference>
<protein>
    <submittedName>
        <fullName evidence="7">Branched-chain amino acid transport system ATP-binding protein</fullName>
    </submittedName>
</protein>
<dbReference type="SMART" id="SM00382">
    <property type="entry name" value="AAA"/>
    <property type="match status" value="1"/>
</dbReference>
<dbReference type="RefSeq" id="WP_184659709.1">
    <property type="nucleotide sequence ID" value="NZ_CP031518.1"/>
</dbReference>
<dbReference type="InterPro" id="IPR003593">
    <property type="entry name" value="AAA+_ATPase"/>
</dbReference>
<gene>
    <name evidence="7" type="ORF">HNP76_001818</name>
</gene>
<dbReference type="PROSITE" id="PS00211">
    <property type="entry name" value="ABC_TRANSPORTER_1"/>
    <property type="match status" value="1"/>
</dbReference>